<dbReference type="InterPro" id="IPR024705">
    <property type="entry name" value="Ssp411"/>
</dbReference>
<keyword evidence="3" id="KW-1185">Reference proteome</keyword>
<organism evidence="2 3">
    <name type="scientific">Psychroflexus maritimus</name>
    <dbReference type="NCBI Taxonomy" id="2714865"/>
    <lineage>
        <taxon>Bacteria</taxon>
        <taxon>Pseudomonadati</taxon>
        <taxon>Bacteroidota</taxon>
        <taxon>Flavobacteriia</taxon>
        <taxon>Flavobacteriales</taxon>
        <taxon>Flavobacteriaceae</taxon>
        <taxon>Psychroflexus</taxon>
    </lineage>
</organism>
<feature type="domain" description="Spermatogenesis-associated protein 20-like TRX" evidence="1">
    <location>
        <begin position="3"/>
        <end position="158"/>
    </location>
</feature>
<evidence type="ECO:0000313" key="2">
    <source>
        <dbReference type="EMBL" id="NGZ90484.1"/>
    </source>
</evidence>
<dbReference type="Gene3D" id="1.50.10.20">
    <property type="match status" value="1"/>
</dbReference>
<dbReference type="GO" id="GO:0005975">
    <property type="term" value="P:carbohydrate metabolic process"/>
    <property type="evidence" value="ECO:0007669"/>
    <property type="project" value="InterPro"/>
</dbReference>
<name>A0A967E396_9FLAO</name>
<comment type="caution">
    <text evidence="2">The sequence shown here is derived from an EMBL/GenBank/DDBJ whole genome shotgun (WGS) entry which is preliminary data.</text>
</comment>
<dbReference type="InterPro" id="IPR008928">
    <property type="entry name" value="6-hairpin_glycosidase_sf"/>
</dbReference>
<protein>
    <submittedName>
        <fullName evidence="2">Thioredoxin domain-containing protein</fullName>
    </submittedName>
</protein>
<accession>A0A967E396</accession>
<dbReference type="AlphaFoldDB" id="A0A967E396"/>
<dbReference type="PANTHER" id="PTHR42899">
    <property type="entry name" value="SPERMATOGENESIS-ASSOCIATED PROTEIN 20"/>
    <property type="match status" value="1"/>
</dbReference>
<sequence>MNKNKLAQASSPYLLQHQYNPVDWWEWGEEALQKAKKQNKPLLISVGYAACHWCHVMAHESFEDEEVAHLMNTYFVCIKVDREERPDIDQIYMDAAQILTGRGGWPLNAFALPDGRPFYAATYFPKENWKKVLKNVHKAFTTQKEQLEDTAEKLTEGIRIGDLAEFEPTQEAIFTPSDYKDLLGSWMQFVDFEKGGFKGAPKFPMPNSWEFLIQYYAFTKNQSALEALIVTLNEMAKGGIYDQLGGGFARYSVDDVWLVPHFEKMLYDNSQLISLYAKAHQLFPNPFYESIITETINFAHRELQHKNKGYFSSLDADSEGEEGTYYVWKYEEVKAQVAPEDWDWFKSYFQLQAKGNWEDKKNILHLKQLPKKFASENQFKWQDFEEKVHSYKQKLHQIQQKRERPGLDDKILTSWNAMMIKALVDAAKSLQNKTYLNQAKATADFIYANLRAENGRLKRNFKNNKASIDAFLDDYALLIEALISLYQLSFEIHYLEWAKELMYICETEFFDEHSGMFFFTSSKGEQLIARKMELSDNVIPASNSVLAKCLFLLGHFYAADDLLEKSKKMLAQVEKKLYKSGPYFANWSQLAGWIANPFKEVAIVGKDAFEVAFKMQKNYYPNALFLGGETENLDLLKGKLVVGETRIYVCENKTCQQPTTDLQVAIDQFF</sequence>
<gene>
    <name evidence="2" type="ORF">G7034_09485</name>
</gene>
<dbReference type="SUPFAM" id="SSF52833">
    <property type="entry name" value="Thioredoxin-like"/>
    <property type="match status" value="1"/>
</dbReference>
<dbReference type="Pfam" id="PF03190">
    <property type="entry name" value="Thioredox_DsbH"/>
    <property type="match status" value="1"/>
</dbReference>
<dbReference type="RefSeq" id="WP_166400723.1">
    <property type="nucleotide sequence ID" value="NZ_JAANAS010000072.1"/>
</dbReference>
<dbReference type="InterPro" id="IPR036249">
    <property type="entry name" value="Thioredoxin-like_sf"/>
</dbReference>
<proteinExistence type="predicted"/>
<dbReference type="PANTHER" id="PTHR42899:SF1">
    <property type="entry name" value="SPERMATOGENESIS-ASSOCIATED PROTEIN 20"/>
    <property type="match status" value="1"/>
</dbReference>
<dbReference type="InterPro" id="IPR004879">
    <property type="entry name" value="Ssp411-like_TRX"/>
</dbReference>
<dbReference type="Proteomes" id="UP000643701">
    <property type="component" value="Unassembled WGS sequence"/>
</dbReference>
<dbReference type="PIRSF" id="PIRSF006402">
    <property type="entry name" value="UCP006402_thioredoxin"/>
    <property type="match status" value="1"/>
</dbReference>
<dbReference type="CDD" id="cd02955">
    <property type="entry name" value="SSP411"/>
    <property type="match status" value="1"/>
</dbReference>
<dbReference type="EMBL" id="JAANAS010000072">
    <property type="protein sequence ID" value="NGZ90484.1"/>
    <property type="molecule type" value="Genomic_DNA"/>
</dbReference>
<dbReference type="SUPFAM" id="SSF48208">
    <property type="entry name" value="Six-hairpin glycosidases"/>
    <property type="match status" value="1"/>
</dbReference>
<evidence type="ECO:0000259" key="1">
    <source>
        <dbReference type="Pfam" id="PF03190"/>
    </source>
</evidence>
<dbReference type="Gene3D" id="3.40.30.10">
    <property type="entry name" value="Glutaredoxin"/>
    <property type="match status" value="1"/>
</dbReference>
<reference evidence="2" key="1">
    <citation type="submission" date="2020-03" db="EMBL/GenBank/DDBJ databases">
        <title>Psychroflexus Maritimus sp. nov., isolate from marine sediment.</title>
        <authorList>
            <person name="Zhong Y.-L."/>
        </authorList>
    </citation>
    <scope>NUCLEOTIDE SEQUENCE</scope>
    <source>
        <strain evidence="2">C1</strain>
    </source>
</reference>
<evidence type="ECO:0000313" key="3">
    <source>
        <dbReference type="Proteomes" id="UP000643701"/>
    </source>
</evidence>